<dbReference type="InterPro" id="IPR037185">
    <property type="entry name" value="EmrE-like"/>
</dbReference>
<dbReference type="SUPFAM" id="SSF103481">
    <property type="entry name" value="Multidrug resistance efflux transporter EmrE"/>
    <property type="match status" value="2"/>
</dbReference>
<proteinExistence type="inferred from homology"/>
<keyword evidence="5 6" id="KW-0472">Membrane</keyword>
<feature type="transmembrane region" description="Helical" evidence="6">
    <location>
        <begin position="211"/>
        <end position="233"/>
    </location>
</feature>
<dbReference type="Proteomes" id="UP000294546">
    <property type="component" value="Unassembled WGS sequence"/>
</dbReference>
<keyword evidence="4 6" id="KW-1133">Transmembrane helix</keyword>
<dbReference type="EMBL" id="SMFU01000009">
    <property type="protein sequence ID" value="TCK05836.1"/>
    <property type="molecule type" value="Genomic_DNA"/>
</dbReference>
<feature type="transmembrane region" description="Helical" evidence="6">
    <location>
        <begin position="148"/>
        <end position="166"/>
    </location>
</feature>
<feature type="domain" description="EamA" evidence="7">
    <location>
        <begin position="8"/>
        <end position="135"/>
    </location>
</feature>
<feature type="transmembrane region" description="Helical" evidence="6">
    <location>
        <begin position="271"/>
        <end position="291"/>
    </location>
</feature>
<organism evidence="8 9">
    <name type="scientific">Marinobacterium mangrovicola</name>
    <dbReference type="NCBI Taxonomy" id="1476959"/>
    <lineage>
        <taxon>Bacteria</taxon>
        <taxon>Pseudomonadati</taxon>
        <taxon>Pseudomonadota</taxon>
        <taxon>Gammaproteobacteria</taxon>
        <taxon>Oceanospirillales</taxon>
        <taxon>Oceanospirillaceae</taxon>
        <taxon>Marinobacterium</taxon>
    </lineage>
</organism>
<comment type="subcellular location">
    <subcellularLocation>
        <location evidence="1">Membrane</location>
        <topology evidence="1">Multi-pass membrane protein</topology>
    </subcellularLocation>
</comment>
<evidence type="ECO:0000256" key="3">
    <source>
        <dbReference type="ARBA" id="ARBA00022692"/>
    </source>
</evidence>
<protein>
    <submittedName>
        <fullName evidence="8">EamA-like transporter family protein</fullName>
    </submittedName>
</protein>
<evidence type="ECO:0000256" key="2">
    <source>
        <dbReference type="ARBA" id="ARBA00007362"/>
    </source>
</evidence>
<dbReference type="PANTHER" id="PTHR32322">
    <property type="entry name" value="INNER MEMBRANE TRANSPORTER"/>
    <property type="match status" value="1"/>
</dbReference>
<comment type="similarity">
    <text evidence="2">Belongs to the EamA transporter family.</text>
</comment>
<feature type="transmembrane region" description="Helical" evidence="6">
    <location>
        <begin position="240"/>
        <end position="259"/>
    </location>
</feature>
<comment type="caution">
    <text evidence="8">The sequence shown here is derived from an EMBL/GenBank/DDBJ whole genome shotgun (WGS) entry which is preliminary data.</text>
</comment>
<evidence type="ECO:0000259" key="7">
    <source>
        <dbReference type="Pfam" id="PF00892"/>
    </source>
</evidence>
<accession>A0A4V2PDN9</accession>
<reference evidence="8 9" key="1">
    <citation type="submission" date="2019-03" db="EMBL/GenBank/DDBJ databases">
        <title>Genomic Encyclopedia of Archaeal and Bacterial Type Strains, Phase II (KMG-II): from individual species to whole genera.</title>
        <authorList>
            <person name="Goeker M."/>
        </authorList>
    </citation>
    <scope>NUCLEOTIDE SEQUENCE [LARGE SCALE GENOMIC DNA]</scope>
    <source>
        <strain evidence="8 9">DSM 27697</strain>
    </source>
</reference>
<feature type="transmembrane region" description="Helical" evidence="6">
    <location>
        <begin position="90"/>
        <end position="111"/>
    </location>
</feature>
<dbReference type="PANTHER" id="PTHR32322:SF2">
    <property type="entry name" value="EAMA DOMAIN-CONTAINING PROTEIN"/>
    <property type="match status" value="1"/>
</dbReference>
<dbReference type="InterPro" id="IPR050638">
    <property type="entry name" value="AA-Vitamin_Transporters"/>
</dbReference>
<dbReference type="RefSeq" id="WP_132293350.1">
    <property type="nucleotide sequence ID" value="NZ_SMFU01000009.1"/>
</dbReference>
<feature type="transmembrane region" description="Helical" evidence="6">
    <location>
        <begin position="118"/>
        <end position="136"/>
    </location>
</feature>
<dbReference type="Pfam" id="PF00892">
    <property type="entry name" value="EamA"/>
    <property type="match status" value="2"/>
</dbReference>
<evidence type="ECO:0000256" key="4">
    <source>
        <dbReference type="ARBA" id="ARBA00022989"/>
    </source>
</evidence>
<feature type="domain" description="EamA" evidence="7">
    <location>
        <begin position="147"/>
        <end position="283"/>
    </location>
</feature>
<dbReference type="OrthoDB" id="9776210at2"/>
<name>A0A4V2PDN9_9GAMM</name>
<gene>
    <name evidence="8" type="ORF">CLV83_2769</name>
</gene>
<evidence type="ECO:0000256" key="5">
    <source>
        <dbReference type="ARBA" id="ARBA00023136"/>
    </source>
</evidence>
<dbReference type="InterPro" id="IPR000620">
    <property type="entry name" value="EamA_dom"/>
</dbReference>
<feature type="transmembrane region" description="Helical" evidence="6">
    <location>
        <begin position="63"/>
        <end position="84"/>
    </location>
</feature>
<evidence type="ECO:0000313" key="9">
    <source>
        <dbReference type="Proteomes" id="UP000294546"/>
    </source>
</evidence>
<evidence type="ECO:0000256" key="6">
    <source>
        <dbReference type="SAM" id="Phobius"/>
    </source>
</evidence>
<keyword evidence="3 6" id="KW-0812">Transmembrane</keyword>
<keyword evidence="9" id="KW-1185">Reference proteome</keyword>
<feature type="transmembrane region" description="Helical" evidence="6">
    <location>
        <begin position="32"/>
        <end position="51"/>
    </location>
</feature>
<feature type="transmembrane region" description="Helical" evidence="6">
    <location>
        <begin position="178"/>
        <end position="199"/>
    </location>
</feature>
<evidence type="ECO:0000313" key="8">
    <source>
        <dbReference type="EMBL" id="TCK05836.1"/>
    </source>
</evidence>
<evidence type="ECO:0000256" key="1">
    <source>
        <dbReference type="ARBA" id="ARBA00004141"/>
    </source>
</evidence>
<dbReference type="GO" id="GO:0016020">
    <property type="term" value="C:membrane"/>
    <property type="evidence" value="ECO:0007669"/>
    <property type="project" value="UniProtKB-SubCell"/>
</dbReference>
<dbReference type="AlphaFoldDB" id="A0A4V2PDN9"/>
<sequence>MLIPAAYLTVVVIWSTSPLTIAWSGETVDPIIAAGLRMALAAAAGLLLLAARRVPLPLNAKAFRSYLCATLGVYGAMCSVYLAARYVPSGLISVLFGLAPILSALFARVLFRSEHFPFYRWLACALALAGLAVIFMDDVALGPGSLPGVLLLLLGVSLFSLSGVLVKQQRAQLDPLAQTVGALMLSIPCYLVTWLLIGGDWQPLDPASRSFWSIIYLALIGSLLGFVSYYFVLKHLSASTVALVTLITPVFALFLGHLLNDEPLSEQLYLGSALVLMGLGLFFFGGSLNSLRRLGSTR</sequence>